<dbReference type="EMBL" id="MVBM01000001">
    <property type="protein sequence ID" value="OOK82758.1"/>
    <property type="molecule type" value="Genomic_DNA"/>
</dbReference>
<feature type="domain" description="AMP-dependent synthetase/ligase" evidence="1">
    <location>
        <begin position="6"/>
        <end position="74"/>
    </location>
</feature>
<dbReference type="Gene3D" id="3.40.50.980">
    <property type="match status" value="2"/>
</dbReference>
<evidence type="ECO:0000313" key="2">
    <source>
        <dbReference type="EMBL" id="OOK82758.1"/>
    </source>
</evidence>
<comment type="caution">
    <text evidence="2">The sequence shown here is derived from an EMBL/GenBank/DDBJ whole genome shotgun (WGS) entry which is preliminary data.</text>
</comment>
<dbReference type="GO" id="GO:0005737">
    <property type="term" value="C:cytoplasm"/>
    <property type="evidence" value="ECO:0007669"/>
    <property type="project" value="TreeGrafter"/>
</dbReference>
<dbReference type="GO" id="GO:0044550">
    <property type="term" value="P:secondary metabolite biosynthetic process"/>
    <property type="evidence" value="ECO:0007669"/>
    <property type="project" value="TreeGrafter"/>
</dbReference>
<evidence type="ECO:0000313" key="3">
    <source>
        <dbReference type="Proteomes" id="UP000189229"/>
    </source>
</evidence>
<proteinExistence type="predicted"/>
<reference evidence="2 3" key="1">
    <citation type="submission" date="2017-02" db="EMBL/GenBank/DDBJ databases">
        <title>Complete genome sequences of Mycobacterium kansasii strains isolated from rhesus macaques.</title>
        <authorList>
            <person name="Panda A."/>
            <person name="Nagaraj S."/>
            <person name="Zhao X."/>
            <person name="Tettelin H."/>
            <person name="Detolla L.J."/>
        </authorList>
    </citation>
    <scope>NUCLEOTIDE SEQUENCE [LARGE SCALE GENOMIC DNA]</scope>
    <source>
        <strain evidence="2 3">11-3813</strain>
    </source>
</reference>
<evidence type="ECO:0000259" key="1">
    <source>
        <dbReference type="Pfam" id="PF00501"/>
    </source>
</evidence>
<dbReference type="AlphaFoldDB" id="A0A1V3XUJ2"/>
<dbReference type="Proteomes" id="UP000189229">
    <property type="component" value="Unassembled WGS sequence"/>
</dbReference>
<name>A0A1V3XUJ2_MYCKA</name>
<dbReference type="SUPFAM" id="SSF56801">
    <property type="entry name" value="Acetyl-CoA synthetase-like"/>
    <property type="match status" value="1"/>
</dbReference>
<gene>
    <name evidence="2" type="ORF">BZL30_1327</name>
</gene>
<organism evidence="2 3">
    <name type="scientific">Mycobacterium kansasii</name>
    <dbReference type="NCBI Taxonomy" id="1768"/>
    <lineage>
        <taxon>Bacteria</taxon>
        <taxon>Bacillati</taxon>
        <taxon>Actinomycetota</taxon>
        <taxon>Actinomycetes</taxon>
        <taxon>Mycobacteriales</taxon>
        <taxon>Mycobacteriaceae</taxon>
        <taxon>Mycobacterium</taxon>
    </lineage>
</organism>
<sequence length="112" mass="11918">MGRASGARPDAVAVSSAERSWTYRELDEAANRLAHLLSGYGVGRGTSVALLLERSAQAVVAILAVLKTGAAYLPWTRPCRGPGWNSWLTTPRRWPRSPPPVCVAGSTATGCR</sequence>
<dbReference type="InterPro" id="IPR000873">
    <property type="entry name" value="AMP-dep_synth/lig_dom"/>
</dbReference>
<accession>A0A1V3XUJ2</accession>
<dbReference type="GO" id="GO:0031177">
    <property type="term" value="F:phosphopantetheine binding"/>
    <property type="evidence" value="ECO:0007669"/>
    <property type="project" value="TreeGrafter"/>
</dbReference>
<dbReference type="PANTHER" id="PTHR45527:SF1">
    <property type="entry name" value="FATTY ACID SYNTHASE"/>
    <property type="match status" value="1"/>
</dbReference>
<dbReference type="Pfam" id="PF00501">
    <property type="entry name" value="AMP-binding"/>
    <property type="match status" value="1"/>
</dbReference>
<dbReference type="PANTHER" id="PTHR45527">
    <property type="entry name" value="NONRIBOSOMAL PEPTIDE SYNTHETASE"/>
    <property type="match status" value="1"/>
</dbReference>
<protein>
    <submittedName>
        <fullName evidence="2">AMP-binding enzyme family protein</fullName>
    </submittedName>
</protein>
<dbReference type="GO" id="GO:0043041">
    <property type="term" value="P:amino acid activation for nonribosomal peptide biosynthetic process"/>
    <property type="evidence" value="ECO:0007669"/>
    <property type="project" value="TreeGrafter"/>
</dbReference>